<name>A0ABU0L6A4_9BACL</name>
<proteinExistence type="predicted"/>
<keyword evidence="1" id="KW-0472">Membrane</keyword>
<dbReference type="EMBL" id="JAUSWA010000045">
    <property type="protein sequence ID" value="MDQ0496838.1"/>
    <property type="molecule type" value="Genomic_DNA"/>
</dbReference>
<organism evidence="2 3">
    <name type="scientific">Paenibacillus brasilensis</name>
    <dbReference type="NCBI Taxonomy" id="128574"/>
    <lineage>
        <taxon>Bacteria</taxon>
        <taxon>Bacillati</taxon>
        <taxon>Bacillota</taxon>
        <taxon>Bacilli</taxon>
        <taxon>Bacillales</taxon>
        <taxon>Paenibacillaceae</taxon>
        <taxon>Paenibacillus</taxon>
    </lineage>
</organism>
<feature type="transmembrane region" description="Helical" evidence="1">
    <location>
        <begin position="6"/>
        <end position="23"/>
    </location>
</feature>
<keyword evidence="1" id="KW-0812">Transmembrane</keyword>
<evidence type="ECO:0000256" key="1">
    <source>
        <dbReference type="SAM" id="Phobius"/>
    </source>
</evidence>
<comment type="caution">
    <text evidence="2">The sequence shown here is derived from an EMBL/GenBank/DDBJ whole genome shotgun (WGS) entry which is preliminary data.</text>
</comment>
<dbReference type="Proteomes" id="UP001242811">
    <property type="component" value="Unassembled WGS sequence"/>
</dbReference>
<accession>A0ABU0L6A4</accession>
<keyword evidence="1" id="KW-1133">Transmembrane helix</keyword>
<gene>
    <name evidence="2" type="ORF">QOZ95_005038</name>
</gene>
<sequence length="165" mass="17872">MVEKWVWMGVAGVIVGYATFASIHTTNTTSTSTSYVTHPAAPLSAQSKQGDAAKRIVQDQRMHFGGQGQTDFKFEEGRKLYISIKNTGKQPLQYSLTSSNGSDLEGTTSGFTKRTLQPGERHDLLFVKQEGQAEAGSDSSNKLILNVSTDDGSQGTVKTFAYITL</sequence>
<dbReference type="RefSeq" id="WP_152379488.1">
    <property type="nucleotide sequence ID" value="NZ_CP045298.1"/>
</dbReference>
<evidence type="ECO:0008006" key="4">
    <source>
        <dbReference type="Google" id="ProtNLM"/>
    </source>
</evidence>
<keyword evidence="3" id="KW-1185">Reference proteome</keyword>
<protein>
    <recommendedName>
        <fullName evidence="4">DUF4352 domain-containing protein</fullName>
    </recommendedName>
</protein>
<evidence type="ECO:0000313" key="2">
    <source>
        <dbReference type="EMBL" id="MDQ0496838.1"/>
    </source>
</evidence>
<evidence type="ECO:0000313" key="3">
    <source>
        <dbReference type="Proteomes" id="UP001242811"/>
    </source>
</evidence>
<reference evidence="2 3" key="1">
    <citation type="submission" date="2023-07" db="EMBL/GenBank/DDBJ databases">
        <title>Genomic Encyclopedia of Type Strains, Phase IV (KMG-IV): sequencing the most valuable type-strain genomes for metagenomic binning, comparative biology and taxonomic classification.</title>
        <authorList>
            <person name="Goeker M."/>
        </authorList>
    </citation>
    <scope>NUCLEOTIDE SEQUENCE [LARGE SCALE GENOMIC DNA]</scope>
    <source>
        <strain evidence="2 3">DSM 14914</strain>
    </source>
</reference>